<comment type="function">
    <text evidence="5">This is one of the proteins that bind and probably mediate the attachment of the 5S RNA into the large ribosomal subunit, where it forms part of the central protuberance. In the 70S ribosome it contacts protein S13 of the 30S subunit (bridge B1b), connecting the 2 subunits; this bridge is implicated in subunit movement. Contacts the P site tRNA; the 5S rRNA and some of its associated proteins might help stabilize positioning of ribosome-bound tRNAs.</text>
</comment>
<dbReference type="InterPro" id="IPR031310">
    <property type="entry name" value="Ribosomal_uL5_N"/>
</dbReference>
<dbReference type="GO" id="GO:0005840">
    <property type="term" value="C:ribosome"/>
    <property type="evidence" value="ECO:0007669"/>
    <property type="project" value="UniProtKB-KW"/>
</dbReference>
<dbReference type="GO" id="GO:0003735">
    <property type="term" value="F:structural constituent of ribosome"/>
    <property type="evidence" value="ECO:0007669"/>
    <property type="project" value="InterPro"/>
</dbReference>
<dbReference type="InterPro" id="IPR022803">
    <property type="entry name" value="Ribosomal_uL5_dom_sf"/>
</dbReference>
<evidence type="ECO:0000259" key="8">
    <source>
        <dbReference type="Pfam" id="PF00281"/>
    </source>
</evidence>
<evidence type="ECO:0000313" key="10">
    <source>
        <dbReference type="EMBL" id="OUM19420.1"/>
    </source>
</evidence>
<evidence type="ECO:0000256" key="7">
    <source>
        <dbReference type="RuleBase" id="RU003930"/>
    </source>
</evidence>
<evidence type="ECO:0000256" key="1">
    <source>
        <dbReference type="ARBA" id="ARBA00008553"/>
    </source>
</evidence>
<dbReference type="GO" id="GO:1990904">
    <property type="term" value="C:ribonucleoprotein complex"/>
    <property type="evidence" value="ECO:0007669"/>
    <property type="project" value="UniProtKB-KW"/>
</dbReference>
<comment type="caution">
    <text evidence="10">The sequence shown here is derived from an EMBL/GenBank/DDBJ whole genome shotgun (WGS) entry which is preliminary data.</text>
</comment>
<keyword evidence="2 6" id="KW-0689">Ribosomal protein</keyword>
<proteinExistence type="inferred from homology"/>
<dbReference type="Pfam" id="PF00673">
    <property type="entry name" value="Ribosomal_L5_C"/>
    <property type="match status" value="1"/>
</dbReference>
<comment type="function">
    <text evidence="6">This is 1 of the proteins that bind and probably mediate the attachment of the 5S RNA into the large ribosomal subunit, where it forms part of the central protuberance. In the 70S ribosome it contacts protein S13 of the 30S subunit (bridge B1b), connecting the 2 subunits; this bridge is implicated in subunit movement. Contacts the P site tRNA; the 5S rRNA and some of its associated proteins might help stabilize positioning of ribosome-bound tRNAs.</text>
</comment>
<evidence type="ECO:0000256" key="4">
    <source>
        <dbReference type="ARBA" id="ARBA00035245"/>
    </source>
</evidence>
<reference evidence="10 11" key="1">
    <citation type="submission" date="2017-05" db="EMBL/GenBank/DDBJ databases">
        <title>Butyricicoccus porcorum sp. nov. a butyrate-producing bacterium from the swine intestinal tract.</title>
        <authorList>
            <person name="Trachsel J."/>
            <person name="Humphrey S."/>
            <person name="Allen H.K."/>
        </authorList>
    </citation>
    <scope>NUCLEOTIDE SEQUENCE [LARGE SCALE GENOMIC DNA]</scope>
    <source>
        <strain evidence="10">BB10</strain>
    </source>
</reference>
<comment type="subunit">
    <text evidence="6">Part of the 50S ribosomal subunit; part of the 5S rRNA/L5/L18/L25 subcomplex. Contacts the 5S rRNA and the P site tRNA. Forms a bridge to the 30S subunit in the 70S ribosome.</text>
</comment>
<dbReference type="Pfam" id="PF00281">
    <property type="entry name" value="Ribosomal_L5"/>
    <property type="match status" value="1"/>
</dbReference>
<dbReference type="InterPro" id="IPR020929">
    <property type="entry name" value="Ribosomal_uL5_CS"/>
</dbReference>
<organism evidence="10 11">
    <name type="scientific">Butyricicoccus porcorum</name>
    <dbReference type="NCBI Taxonomy" id="1945634"/>
    <lineage>
        <taxon>Bacteria</taxon>
        <taxon>Bacillati</taxon>
        <taxon>Bacillota</taxon>
        <taxon>Clostridia</taxon>
        <taxon>Eubacteriales</taxon>
        <taxon>Butyricicoccaceae</taxon>
        <taxon>Butyricicoccus</taxon>
    </lineage>
</organism>
<keyword evidence="6" id="KW-0820">tRNA-binding</keyword>
<evidence type="ECO:0000256" key="5">
    <source>
        <dbReference type="ARBA" id="ARBA00058604"/>
    </source>
</evidence>
<dbReference type="EMBL" id="NHOC01000019">
    <property type="protein sequence ID" value="OUM19420.1"/>
    <property type="molecule type" value="Genomic_DNA"/>
</dbReference>
<sequence>MPVLKDKYQAEVAPALMKKFEYKSPMQIPTLDKIVINVGCGTEANGNAKVLDAIVRDITAITGQKAIVTYAKKSIANFKLREGMPVGVKVTLRGNRMWEFLDRFFNIALPRVRDFRGINPNSFDGRGNYAIGLKEQLIFPEIEYDKIDKIRGMDIVMCTTAKTDEEARELLAALGAPFAK</sequence>
<keyword evidence="3 6" id="KW-0687">Ribonucleoprotein</keyword>
<dbReference type="InterPro" id="IPR031309">
    <property type="entry name" value="Ribosomal_uL5_C"/>
</dbReference>
<dbReference type="GO" id="GO:0019843">
    <property type="term" value="F:rRNA binding"/>
    <property type="evidence" value="ECO:0007669"/>
    <property type="project" value="UniProtKB-UniRule"/>
</dbReference>
<dbReference type="HAMAP" id="MF_01333_B">
    <property type="entry name" value="Ribosomal_uL5_B"/>
    <property type="match status" value="1"/>
</dbReference>
<gene>
    <name evidence="6" type="primary">rplE</name>
    <name evidence="10" type="ORF">CBW42_13320</name>
</gene>
<accession>A0A252F1E4</accession>
<dbReference type="AlphaFoldDB" id="A0A252F1E4"/>
<dbReference type="FunFam" id="3.30.1440.10:FF:000001">
    <property type="entry name" value="50S ribosomal protein L5"/>
    <property type="match status" value="1"/>
</dbReference>
<dbReference type="InterPro" id="IPR020930">
    <property type="entry name" value="Ribosomal_uL5_bac-type"/>
</dbReference>
<dbReference type="Gene3D" id="3.30.1440.10">
    <property type="match status" value="1"/>
</dbReference>
<dbReference type="SUPFAM" id="SSF55282">
    <property type="entry name" value="RL5-like"/>
    <property type="match status" value="1"/>
</dbReference>
<dbReference type="OrthoDB" id="9806626at2"/>
<comment type="similarity">
    <text evidence="1 6 7">Belongs to the universal ribosomal protein uL5 family.</text>
</comment>
<keyword evidence="6" id="KW-0699">rRNA-binding</keyword>
<dbReference type="PROSITE" id="PS00358">
    <property type="entry name" value="RIBOSOMAL_L5"/>
    <property type="match status" value="1"/>
</dbReference>
<protein>
    <recommendedName>
        <fullName evidence="4 6">Large ribosomal subunit protein uL5</fullName>
    </recommendedName>
</protein>
<dbReference type="PIRSF" id="PIRSF002161">
    <property type="entry name" value="Ribosomal_L5"/>
    <property type="match status" value="1"/>
</dbReference>
<evidence type="ECO:0000256" key="2">
    <source>
        <dbReference type="ARBA" id="ARBA00022980"/>
    </source>
</evidence>
<keyword evidence="11" id="KW-1185">Reference proteome</keyword>
<dbReference type="PANTHER" id="PTHR11994">
    <property type="entry name" value="60S RIBOSOMAL PROTEIN L11-RELATED"/>
    <property type="match status" value="1"/>
</dbReference>
<dbReference type="Proteomes" id="UP000194903">
    <property type="component" value="Unassembled WGS sequence"/>
</dbReference>
<name>A0A252F1E4_9FIRM</name>
<dbReference type="InterPro" id="IPR002132">
    <property type="entry name" value="Ribosomal_uL5"/>
</dbReference>
<dbReference type="GO" id="GO:0006412">
    <property type="term" value="P:translation"/>
    <property type="evidence" value="ECO:0007669"/>
    <property type="project" value="UniProtKB-UniRule"/>
</dbReference>
<dbReference type="RefSeq" id="WP_087022533.1">
    <property type="nucleotide sequence ID" value="NZ_CP178353.1"/>
</dbReference>
<evidence type="ECO:0000256" key="6">
    <source>
        <dbReference type="HAMAP-Rule" id="MF_01333"/>
    </source>
</evidence>
<keyword evidence="6" id="KW-0694">RNA-binding</keyword>
<dbReference type="GO" id="GO:0000049">
    <property type="term" value="F:tRNA binding"/>
    <property type="evidence" value="ECO:0007669"/>
    <property type="project" value="UniProtKB-UniRule"/>
</dbReference>
<evidence type="ECO:0000313" key="11">
    <source>
        <dbReference type="Proteomes" id="UP000194903"/>
    </source>
</evidence>
<evidence type="ECO:0000256" key="3">
    <source>
        <dbReference type="ARBA" id="ARBA00023274"/>
    </source>
</evidence>
<feature type="domain" description="Large ribosomal subunit protein uL5 N-terminal" evidence="8">
    <location>
        <begin position="24"/>
        <end position="81"/>
    </location>
</feature>
<dbReference type="NCBIfam" id="NF000585">
    <property type="entry name" value="PRK00010.1"/>
    <property type="match status" value="1"/>
</dbReference>
<evidence type="ECO:0000259" key="9">
    <source>
        <dbReference type="Pfam" id="PF00673"/>
    </source>
</evidence>
<feature type="domain" description="Large ribosomal subunit protein uL5 C-terminal" evidence="9">
    <location>
        <begin position="85"/>
        <end position="178"/>
    </location>
</feature>